<dbReference type="SUPFAM" id="SSF142823">
    <property type="entry name" value="ComB-like"/>
    <property type="match status" value="1"/>
</dbReference>
<dbReference type="GO" id="GO:0050532">
    <property type="term" value="F:2-phosphosulfolactate phosphatase activity"/>
    <property type="evidence" value="ECO:0007669"/>
    <property type="project" value="UniProtKB-EC"/>
</dbReference>
<evidence type="ECO:0000256" key="5">
    <source>
        <dbReference type="ARBA" id="ARBA00022801"/>
    </source>
</evidence>
<evidence type="ECO:0000256" key="7">
    <source>
        <dbReference type="ARBA" id="ARBA00033711"/>
    </source>
</evidence>
<dbReference type="GO" id="GO:0000287">
    <property type="term" value="F:magnesium ion binding"/>
    <property type="evidence" value="ECO:0007669"/>
    <property type="project" value="InterPro"/>
</dbReference>
<keyword evidence="5" id="KW-0378">Hydrolase</keyword>
<comment type="cofactor">
    <cofactor evidence="1">
        <name>Mg(2+)</name>
        <dbReference type="ChEBI" id="CHEBI:18420"/>
    </cofactor>
</comment>
<dbReference type="AlphaFoldDB" id="A0A7G1NP46"/>
<evidence type="ECO:0000256" key="3">
    <source>
        <dbReference type="ARBA" id="ARBA00012953"/>
    </source>
</evidence>
<dbReference type="Pfam" id="PF04029">
    <property type="entry name" value="2-ph_phosp"/>
    <property type="match status" value="1"/>
</dbReference>
<dbReference type="PANTHER" id="PTHR37311">
    <property type="entry name" value="2-PHOSPHOSULFOLACTATE PHOSPHATASE-RELATED"/>
    <property type="match status" value="1"/>
</dbReference>
<name>A0A7G1NP46_9ACTN</name>
<evidence type="ECO:0000313" key="9">
    <source>
        <dbReference type="Proteomes" id="UP000516373"/>
    </source>
</evidence>
<evidence type="ECO:0000313" key="8">
    <source>
        <dbReference type="EMBL" id="BCL24983.1"/>
    </source>
</evidence>
<dbReference type="InterPro" id="IPR036702">
    <property type="entry name" value="ComB-like_sf"/>
</dbReference>
<accession>A0A7G1NP46</accession>
<comment type="similarity">
    <text evidence="2">Belongs to the ComB family.</text>
</comment>
<dbReference type="KEGG" id="stui:GCM10017668_68260"/>
<evidence type="ECO:0000256" key="1">
    <source>
        <dbReference type="ARBA" id="ARBA00001946"/>
    </source>
</evidence>
<keyword evidence="6" id="KW-0460">Magnesium</keyword>
<gene>
    <name evidence="8" type="ORF">GCM10017668_68260</name>
</gene>
<dbReference type="PANTHER" id="PTHR37311:SF1">
    <property type="entry name" value="2-PHOSPHOSULFOLACTATE PHOSPHATASE-RELATED"/>
    <property type="match status" value="1"/>
</dbReference>
<dbReference type="Gene3D" id="3.90.1560.10">
    <property type="entry name" value="ComB-like"/>
    <property type="match status" value="1"/>
</dbReference>
<protein>
    <recommendedName>
        <fullName evidence="4">Probable 2-phosphosulfolactate phosphatase</fullName>
        <ecNumber evidence="3">3.1.3.71</ecNumber>
    </recommendedName>
</protein>
<evidence type="ECO:0000256" key="2">
    <source>
        <dbReference type="ARBA" id="ARBA00009997"/>
    </source>
</evidence>
<evidence type="ECO:0000256" key="6">
    <source>
        <dbReference type="ARBA" id="ARBA00022842"/>
    </source>
</evidence>
<proteinExistence type="inferred from homology"/>
<dbReference type="InterPro" id="IPR005238">
    <property type="entry name" value="ComB-like"/>
</dbReference>
<dbReference type="GO" id="GO:0050545">
    <property type="term" value="F:sulfopyruvate decarboxylase activity"/>
    <property type="evidence" value="ECO:0007669"/>
    <property type="project" value="TreeGrafter"/>
</dbReference>
<organism evidence="8 9">
    <name type="scientific">Streptomyces tuirus</name>
    <dbReference type="NCBI Taxonomy" id="68278"/>
    <lineage>
        <taxon>Bacteria</taxon>
        <taxon>Bacillati</taxon>
        <taxon>Actinomycetota</taxon>
        <taxon>Actinomycetes</taxon>
        <taxon>Kitasatosporales</taxon>
        <taxon>Streptomycetaceae</taxon>
        <taxon>Streptomyces</taxon>
    </lineage>
</organism>
<evidence type="ECO:0000256" key="4">
    <source>
        <dbReference type="ARBA" id="ARBA00021948"/>
    </source>
</evidence>
<sequence length="89" mass="9637">MSLPGCVLRGMRDHDGMDARFLGIAELTEPPSVAVVIDVMRAFTVAARAFGQGAEKIVLAESLDEALALKARHPDWHSRTDRPRPGSTP</sequence>
<reference evidence="8 9" key="1">
    <citation type="journal article" date="2014" name="Int. J. Syst. Evol. Microbiol.">
        <title>Complete genome sequence of Corynebacterium casei LMG S-19264T (=DSM 44701T), isolated from a smear-ripened cheese.</title>
        <authorList>
            <consortium name="US DOE Joint Genome Institute (JGI-PGF)"/>
            <person name="Walter F."/>
            <person name="Albersmeier A."/>
            <person name="Kalinowski J."/>
            <person name="Ruckert C."/>
        </authorList>
    </citation>
    <scope>NUCLEOTIDE SEQUENCE [LARGE SCALE GENOMIC DNA]</scope>
    <source>
        <strain evidence="8 9">JCM 4255</strain>
    </source>
</reference>
<dbReference type="EC" id="3.1.3.71" evidence="3"/>
<comment type="catalytic activity">
    <reaction evidence="7">
        <text>(2R)-O-phospho-3-sulfolactate + H2O = (2R)-3-sulfolactate + phosphate</text>
        <dbReference type="Rhea" id="RHEA:23416"/>
        <dbReference type="ChEBI" id="CHEBI:15377"/>
        <dbReference type="ChEBI" id="CHEBI:15597"/>
        <dbReference type="ChEBI" id="CHEBI:43474"/>
        <dbReference type="ChEBI" id="CHEBI:58738"/>
        <dbReference type="EC" id="3.1.3.71"/>
    </reaction>
</comment>
<dbReference type="Proteomes" id="UP000516373">
    <property type="component" value="Chromosome"/>
</dbReference>
<dbReference type="EMBL" id="AP023439">
    <property type="protein sequence ID" value="BCL24983.1"/>
    <property type="molecule type" value="Genomic_DNA"/>
</dbReference>